<feature type="region of interest" description="Disordered" evidence="1">
    <location>
        <begin position="654"/>
        <end position="757"/>
    </location>
</feature>
<feature type="region of interest" description="Disordered" evidence="1">
    <location>
        <begin position="277"/>
        <end position="301"/>
    </location>
</feature>
<accession>A0A1I7TBE7</accession>
<feature type="compositionally biased region" description="Polar residues" evidence="1">
    <location>
        <begin position="940"/>
        <end position="958"/>
    </location>
</feature>
<feature type="compositionally biased region" description="Polar residues" evidence="1">
    <location>
        <begin position="1000"/>
        <end position="1017"/>
    </location>
</feature>
<feature type="region of interest" description="Disordered" evidence="1">
    <location>
        <begin position="819"/>
        <end position="839"/>
    </location>
</feature>
<keyword evidence="2" id="KW-1185">Reference proteome</keyword>
<sequence length="1310" mass="149341">MNLVDKVACDGEENATYSAREALIAANMLIINTTRANQNELGSIVCRCESCELLVVVNAETWQIDVFTNHMFSDEHKRRTVLIKENTVSAFGIQTKKSDYTVKPLDQKDKTKLQKVTWQWKDQSKQHEYVASVVGLDCVIERRYPSMEFGIPKQGSDFYCQICAVVFQKRHESLHSHVRSLDHCVNWIHKYRPSHIRDLLKHQANQSVDKGKDLRKFLLSVLKDVNPPEDYCMLVYDPIGEEERKQLAIMTKIQAEERRKTKMIKEAEKAEILKKREEDRRQKEEQMRKQREREQDEEKAKKALREARLKYAKEHVGKYQNKETPEEAALKNRLAHATSLENQKKRFDLQKAKLEAEKTQLLSTNPYAAVSNAPKLVVMPQLRTQPQPQSPYGNIAGVPPPSLNVQPPVAFFGTRPPIIQQIQPTGGLSMTFSKSITDHTPATKELAAYKKRPSLRGKRVDPAIHNTVAISNKTDLLNYMRRQGADEIVDPSEIPREFSQSVQDSPDAFGIEYVAEVVCLDDTALDSYLCTVCDCWSDPKGMLRHLSSTDHKSTYMYHKYPHYHAEVNREKDPVVRRNVFKNFTKDLKGKNVADVVNTRMKTLLDKETIARLWVGYEEYFFSKSTSSSWSSGGFKPVSGPSVVLPKVVPVERLINDDDDDDGDENHAMNLDRREVTRKRTDSSRRDRSRDRSRRSRSREYDRRQSRRRSRTRSRSRSSVRYYRDRSRRDRRSRSRSCSESRSRSRSPECPPKKLRTDSWTAQTDSFLAKLGSDVSVLPTAAPQVSTESTTAADFNSKLATVRDLAASGHIQGTQIDSLAASPQKEPAPVVPTQSTEDRRRMEREKAEYEANLSRKVMGALMLLDQLFKEYEGNVPNHLISDIYKQVGLNESEGDEAMQKFLQSINNKNPMVPKQTITQSISSLGIQLNTTPVNVKYNQADSHYPQQAGPSIHPQQYGISSQPQTSSSAYSQAFHGSTVQTARPLSPISAAIVPLRSSTVYAQQHQQPTQSFYQNPPTAMNHDIKSSEASIANNRSNDSDDSSDDEDYKEVYQLLGTKKSQTQQKKETNVLQKEQLEEPIIPGQKMALKRTILPNGARVGEVQAVQLQPTVVASPTPSDASTTNLVIRTPNSAATDSTQVAQDIPQIIRPTLESSLGMPAPITVTKQVQQPIHQPQMVNYLPHQQGYQMNVPVSMYQHQPVYQQPPMQPPMQPQINYQQQQQVYQQPPSQPHYPQQYVHQPQMYQHQPQQQPGYPQQYYQQPPPQQYYQQPLQQVQHPLSQQQQPVQSNVAPTYGISGAPQQPQQYYWPPR</sequence>
<feature type="region of interest" description="Disordered" evidence="1">
    <location>
        <begin position="940"/>
        <end position="974"/>
    </location>
</feature>
<organism evidence="2 3">
    <name type="scientific">Caenorhabditis tropicalis</name>
    <dbReference type="NCBI Taxonomy" id="1561998"/>
    <lineage>
        <taxon>Eukaryota</taxon>
        <taxon>Metazoa</taxon>
        <taxon>Ecdysozoa</taxon>
        <taxon>Nematoda</taxon>
        <taxon>Chromadorea</taxon>
        <taxon>Rhabditida</taxon>
        <taxon>Rhabditina</taxon>
        <taxon>Rhabditomorpha</taxon>
        <taxon>Rhabditoidea</taxon>
        <taxon>Rhabditidae</taxon>
        <taxon>Peloderinae</taxon>
        <taxon>Caenorhabditis</taxon>
    </lineage>
</organism>
<dbReference type="Proteomes" id="UP000095282">
    <property type="component" value="Unplaced"/>
</dbReference>
<protein>
    <submittedName>
        <fullName evidence="3">C2H2-type domain-containing protein</fullName>
    </submittedName>
</protein>
<feature type="compositionally biased region" description="Low complexity" evidence="1">
    <location>
        <begin position="959"/>
        <end position="971"/>
    </location>
</feature>
<name>A0A1I7TBE7_9PELO</name>
<feature type="compositionally biased region" description="Basic residues" evidence="1">
    <location>
        <begin position="704"/>
        <end position="717"/>
    </location>
</feature>
<feature type="compositionally biased region" description="Low complexity" evidence="1">
    <location>
        <begin position="1212"/>
        <end position="1286"/>
    </location>
</feature>
<dbReference type="STRING" id="1561998.A0A1I7TBE7"/>
<evidence type="ECO:0000313" key="2">
    <source>
        <dbReference type="Proteomes" id="UP000095282"/>
    </source>
</evidence>
<feature type="region of interest" description="Disordered" evidence="1">
    <location>
        <begin position="1200"/>
        <end position="1310"/>
    </location>
</feature>
<dbReference type="PANTHER" id="PTHR36562:SF5">
    <property type="entry name" value="SERINE_ARGININE REPETITIVE MATRIX 2"/>
    <property type="match status" value="1"/>
</dbReference>
<evidence type="ECO:0000256" key="1">
    <source>
        <dbReference type="SAM" id="MobiDB-lite"/>
    </source>
</evidence>
<dbReference type="InterPro" id="IPR051372">
    <property type="entry name" value="CWC21"/>
</dbReference>
<dbReference type="WBParaSite" id="Csp11.Scaffold571.g4291.t1">
    <property type="protein sequence ID" value="Csp11.Scaffold571.g4291.t1"/>
    <property type="gene ID" value="Csp11.Scaffold571.g4291"/>
</dbReference>
<feature type="compositionally biased region" description="Basic and acidic residues" evidence="1">
    <location>
        <begin position="664"/>
        <end position="689"/>
    </location>
</feature>
<proteinExistence type="predicted"/>
<dbReference type="CDD" id="cd22249">
    <property type="entry name" value="UDM1_RNF168_RNF169-like"/>
    <property type="match status" value="1"/>
</dbReference>
<feature type="compositionally biased region" description="Low complexity" evidence="1">
    <location>
        <begin position="1299"/>
        <end position="1310"/>
    </location>
</feature>
<dbReference type="eggNOG" id="ENOG502SE0C">
    <property type="taxonomic scope" value="Eukaryota"/>
</dbReference>
<dbReference type="PANTHER" id="PTHR36562">
    <property type="entry name" value="SERINE/ARGININE REPETITIVE MATRIX 2"/>
    <property type="match status" value="1"/>
</dbReference>
<feature type="compositionally biased region" description="Basic and acidic residues" evidence="1">
    <location>
        <begin position="736"/>
        <end position="756"/>
    </location>
</feature>
<evidence type="ECO:0000313" key="3">
    <source>
        <dbReference type="WBParaSite" id="Csp11.Scaffold571.g4291.t1"/>
    </source>
</evidence>
<reference evidence="3" key="1">
    <citation type="submission" date="2016-11" db="UniProtKB">
        <authorList>
            <consortium name="WormBaseParasite"/>
        </authorList>
    </citation>
    <scope>IDENTIFICATION</scope>
</reference>
<dbReference type="GO" id="GO:0005634">
    <property type="term" value="C:nucleus"/>
    <property type="evidence" value="ECO:0007669"/>
    <property type="project" value="TreeGrafter"/>
</dbReference>
<feature type="region of interest" description="Disordered" evidence="1">
    <location>
        <begin position="1000"/>
        <end position="1021"/>
    </location>
</feature>